<sequence length="216" mass="24433">MIKKKLNNETKFYEKGNFYVIETDPLNIRINFIAGRTLSQCKRDFAINGTFFDTKNPQNKDSIWQIAVQDNVALGGNSHTNNYGGARKGTMVCFEDGGVIMDRFNNLAEIQKLGKVKWAIGGNALYPDYNLKLEQAMADISRYAPHTMIAYTKDRKILLLITKENRTLTDARNDLLKEFRLYSALNLDGGGSTAMVAEGRVIKDQRRRLNTIVSVI</sequence>
<dbReference type="RefSeq" id="WP_216549517.1">
    <property type="nucleotide sequence ID" value="NZ_JAHLQO010000004.1"/>
</dbReference>
<reference evidence="2 3" key="1">
    <citation type="submission" date="2021-06" db="EMBL/GenBank/DDBJ databases">
        <authorList>
            <person name="Sun Q."/>
            <person name="Li D."/>
        </authorList>
    </citation>
    <scope>NUCLEOTIDE SEQUENCE [LARGE SCALE GENOMIC DNA]</scope>
    <source>
        <strain evidence="2 3">MSJ-1</strain>
    </source>
</reference>
<dbReference type="InterPro" id="IPR018711">
    <property type="entry name" value="NAGPA"/>
</dbReference>
<evidence type="ECO:0000313" key="3">
    <source>
        <dbReference type="Proteomes" id="UP000783742"/>
    </source>
</evidence>
<protein>
    <submittedName>
        <fullName evidence="2">Phosphodiester glycosidase family protein</fullName>
    </submittedName>
</protein>
<organism evidence="2 3">
    <name type="scientific">Peptoniphilus ovalis</name>
    <dbReference type="NCBI Taxonomy" id="2841503"/>
    <lineage>
        <taxon>Bacteria</taxon>
        <taxon>Bacillati</taxon>
        <taxon>Bacillota</taxon>
        <taxon>Tissierellia</taxon>
        <taxon>Tissierellales</taxon>
        <taxon>Peptoniphilaceae</taxon>
        <taxon>Peptoniphilus</taxon>
    </lineage>
</organism>
<keyword evidence="2" id="KW-0378">Hydrolase</keyword>
<comment type="caution">
    <text evidence="2">The sequence shown here is derived from an EMBL/GenBank/DDBJ whole genome shotgun (WGS) entry which is preliminary data.</text>
</comment>
<name>A0ABS6FHK9_9FIRM</name>
<keyword evidence="2" id="KW-0326">Glycosidase</keyword>
<keyword evidence="3" id="KW-1185">Reference proteome</keyword>
<dbReference type="Pfam" id="PF09992">
    <property type="entry name" value="NAGPA"/>
    <property type="match status" value="1"/>
</dbReference>
<evidence type="ECO:0000259" key="1">
    <source>
        <dbReference type="Pfam" id="PF09992"/>
    </source>
</evidence>
<evidence type="ECO:0000313" key="2">
    <source>
        <dbReference type="EMBL" id="MBU5669484.1"/>
    </source>
</evidence>
<feature type="domain" description="Phosphodiester glycosidase" evidence="1">
    <location>
        <begin position="45"/>
        <end position="212"/>
    </location>
</feature>
<proteinExistence type="predicted"/>
<gene>
    <name evidence="2" type="ORF">KQI68_06485</name>
</gene>
<dbReference type="Proteomes" id="UP000783742">
    <property type="component" value="Unassembled WGS sequence"/>
</dbReference>
<dbReference type="EMBL" id="JAHLQO010000004">
    <property type="protein sequence ID" value="MBU5669484.1"/>
    <property type="molecule type" value="Genomic_DNA"/>
</dbReference>
<dbReference type="GO" id="GO:0016798">
    <property type="term" value="F:hydrolase activity, acting on glycosyl bonds"/>
    <property type="evidence" value="ECO:0007669"/>
    <property type="project" value="UniProtKB-KW"/>
</dbReference>
<accession>A0ABS6FHK9</accession>